<dbReference type="OrthoDB" id="9805604at2"/>
<dbReference type="SUPFAM" id="SSF51419">
    <property type="entry name" value="PLP-binding barrel"/>
    <property type="match status" value="1"/>
</dbReference>
<dbReference type="InterPro" id="IPR029066">
    <property type="entry name" value="PLP-binding_barrel"/>
</dbReference>
<protein>
    <submittedName>
        <fullName evidence="10">Diaminopimelate decarboxylase</fullName>
    </submittedName>
</protein>
<comment type="caution">
    <text evidence="10">The sequence shown here is derived from an EMBL/GenBank/DDBJ whole genome shotgun (WGS) entry which is preliminary data.</text>
</comment>
<dbReference type="FunFam" id="3.20.20.10:FF:000008">
    <property type="entry name" value="Ornithine decarboxylase"/>
    <property type="match status" value="1"/>
</dbReference>
<keyword evidence="2" id="KW-0210">Decarboxylase</keyword>
<evidence type="ECO:0000256" key="1">
    <source>
        <dbReference type="ARBA" id="ARBA00001933"/>
    </source>
</evidence>
<name>A0A401Z309_9ACTN</name>
<dbReference type="PROSITE" id="PS00878">
    <property type="entry name" value="ODR_DC_2_1"/>
    <property type="match status" value="1"/>
</dbReference>
<dbReference type="Gene3D" id="2.40.37.10">
    <property type="entry name" value="Lyase, Ornithine Decarboxylase, Chain A, domain 1"/>
    <property type="match status" value="1"/>
</dbReference>
<evidence type="ECO:0000313" key="10">
    <source>
        <dbReference type="EMBL" id="GCE01252.1"/>
    </source>
</evidence>
<keyword evidence="3 5" id="KW-0663">Pyridoxal phosphate</keyword>
<dbReference type="GO" id="GO:0009089">
    <property type="term" value="P:lysine biosynthetic process via diaminopimelate"/>
    <property type="evidence" value="ECO:0007669"/>
    <property type="project" value="TreeGrafter"/>
</dbReference>
<dbReference type="PANTHER" id="PTHR43727">
    <property type="entry name" value="DIAMINOPIMELATE DECARBOXYLASE"/>
    <property type="match status" value="1"/>
</dbReference>
<dbReference type="GO" id="GO:0008836">
    <property type="term" value="F:diaminopimelate decarboxylase activity"/>
    <property type="evidence" value="ECO:0007669"/>
    <property type="project" value="TreeGrafter"/>
</dbReference>
<comment type="similarity">
    <text evidence="6">Belongs to the Orn/Lys/Arg decarboxylase class-II family.</text>
</comment>
<keyword evidence="11" id="KW-1185">Reference proteome</keyword>
<organism evidence="10 11">
    <name type="scientific">Embleya hyalina</name>
    <dbReference type="NCBI Taxonomy" id="516124"/>
    <lineage>
        <taxon>Bacteria</taxon>
        <taxon>Bacillati</taxon>
        <taxon>Actinomycetota</taxon>
        <taxon>Actinomycetes</taxon>
        <taxon>Kitasatosporales</taxon>
        <taxon>Streptomycetaceae</taxon>
        <taxon>Embleya</taxon>
    </lineage>
</organism>
<feature type="modified residue" description="N6-(pyridoxal phosphate)lysine" evidence="5">
    <location>
        <position position="66"/>
    </location>
</feature>
<keyword evidence="4" id="KW-0456">Lyase</keyword>
<proteinExistence type="inferred from homology"/>
<feature type="domain" description="Orn/DAP/Arg decarboxylase 2 N-terminal" evidence="9">
    <location>
        <begin position="52"/>
        <end position="291"/>
    </location>
</feature>
<dbReference type="InterPro" id="IPR022644">
    <property type="entry name" value="De-COase2_N"/>
</dbReference>
<dbReference type="Pfam" id="PF00278">
    <property type="entry name" value="Orn_DAP_Arg_deC"/>
    <property type="match status" value="1"/>
</dbReference>
<feature type="domain" description="Orn/DAP/Arg decarboxylase 2 C-terminal" evidence="8">
    <location>
        <begin position="293"/>
        <end position="387"/>
    </location>
</feature>
<accession>A0A401Z309</accession>
<reference evidence="10 11" key="1">
    <citation type="submission" date="2018-12" db="EMBL/GenBank/DDBJ databases">
        <title>Draft genome sequence of Embleya hyalina NBRC 13850T.</title>
        <authorList>
            <person name="Komaki H."/>
            <person name="Hosoyama A."/>
            <person name="Kimura A."/>
            <person name="Ichikawa N."/>
            <person name="Tamura T."/>
        </authorList>
    </citation>
    <scope>NUCLEOTIDE SEQUENCE [LARGE SCALE GENOMIC DNA]</scope>
    <source>
        <strain evidence="10 11">NBRC 13850</strain>
    </source>
</reference>
<evidence type="ECO:0000256" key="4">
    <source>
        <dbReference type="ARBA" id="ARBA00023239"/>
    </source>
</evidence>
<dbReference type="PRINTS" id="PR01179">
    <property type="entry name" value="ODADCRBXLASE"/>
</dbReference>
<sequence>METTSDAARRRRTARDAAVAEAVRQGLLGATEPLVGLLDVDGLLGTVAELHAAFAPAPVRHAFAAKACALAPVMRLMAEAGMDCEVASPGELRLALAAGFAPGRIVYDSPIKTVAELEFALAHGIALNVDNFQELARVDALLAGRPAPAPLGIRVNPQVGRGSVDSTSTATSTSKFGVALRDEGATEAVVQAFARHPWLTRIHTHVGSLGCPLPLMAEGVAAAHALAERVNAEVGPRRVTGLDIGGGLPVNFADDTDTPTFAEYVAELRRAVPTLFDGRYDLITEFGRAIFAKNGTVASIVEYTKTTGGRRIAVTHAGGQILTRAMSMPEAWPIRIDAFDAKGRPKSGPTEPHDIAGPLCFAGDLSAVARDLPVLEPGDVLALHDTGAYSLSTHFSYNSLPRPAIHGYRTTPAGETTFTPIRPAQTITEVLTDSGTTHTDSLVPRPPAVEGISPS</sequence>
<dbReference type="AlphaFoldDB" id="A0A401Z309"/>
<dbReference type="InterPro" id="IPR000183">
    <property type="entry name" value="Orn/DAP/Arg_de-COase"/>
</dbReference>
<dbReference type="Proteomes" id="UP000286931">
    <property type="component" value="Unassembled WGS sequence"/>
</dbReference>
<evidence type="ECO:0000256" key="7">
    <source>
        <dbReference type="SAM" id="MobiDB-lite"/>
    </source>
</evidence>
<gene>
    <name evidence="10" type="ORF">EHYA_09016</name>
</gene>
<dbReference type="InterPro" id="IPR022643">
    <property type="entry name" value="De-COase2_C"/>
</dbReference>
<evidence type="ECO:0000256" key="2">
    <source>
        <dbReference type="ARBA" id="ARBA00022793"/>
    </source>
</evidence>
<evidence type="ECO:0000256" key="5">
    <source>
        <dbReference type="PIRSR" id="PIRSR600183-50"/>
    </source>
</evidence>
<feature type="active site" description="Proton donor" evidence="5">
    <location>
        <position position="360"/>
    </location>
</feature>
<dbReference type="Gene3D" id="3.20.20.10">
    <property type="entry name" value="Alanine racemase"/>
    <property type="match status" value="1"/>
</dbReference>
<feature type="region of interest" description="Disordered" evidence="7">
    <location>
        <begin position="433"/>
        <end position="455"/>
    </location>
</feature>
<comment type="cofactor">
    <cofactor evidence="1 5">
        <name>pyridoxal 5'-phosphate</name>
        <dbReference type="ChEBI" id="CHEBI:597326"/>
    </cofactor>
</comment>
<dbReference type="Pfam" id="PF02784">
    <property type="entry name" value="Orn_Arg_deC_N"/>
    <property type="match status" value="1"/>
</dbReference>
<dbReference type="InterPro" id="IPR009006">
    <property type="entry name" value="Ala_racemase/Decarboxylase_C"/>
</dbReference>
<dbReference type="EMBL" id="BIFH01000047">
    <property type="protein sequence ID" value="GCE01252.1"/>
    <property type="molecule type" value="Genomic_DNA"/>
</dbReference>
<dbReference type="InterPro" id="IPR022653">
    <property type="entry name" value="De-COase2_pyr-phos_BS"/>
</dbReference>
<evidence type="ECO:0000313" key="11">
    <source>
        <dbReference type="Proteomes" id="UP000286931"/>
    </source>
</evidence>
<evidence type="ECO:0000256" key="3">
    <source>
        <dbReference type="ARBA" id="ARBA00022898"/>
    </source>
</evidence>
<evidence type="ECO:0000256" key="6">
    <source>
        <dbReference type="RuleBase" id="RU003737"/>
    </source>
</evidence>
<dbReference type="RefSeq" id="WP_126642901.1">
    <property type="nucleotide sequence ID" value="NZ_BIFH01000047.1"/>
</dbReference>
<dbReference type="SUPFAM" id="SSF50621">
    <property type="entry name" value="Alanine racemase C-terminal domain-like"/>
    <property type="match status" value="1"/>
</dbReference>
<evidence type="ECO:0000259" key="9">
    <source>
        <dbReference type="Pfam" id="PF02784"/>
    </source>
</evidence>
<evidence type="ECO:0000259" key="8">
    <source>
        <dbReference type="Pfam" id="PF00278"/>
    </source>
</evidence>
<dbReference type="PANTHER" id="PTHR43727:SF3">
    <property type="entry name" value="GROUP IV DECARBOXYLASE"/>
    <property type="match status" value="1"/>
</dbReference>